<dbReference type="Pfam" id="PF14541">
    <property type="entry name" value="TAXi_C"/>
    <property type="match status" value="1"/>
</dbReference>
<evidence type="ECO:0000256" key="4">
    <source>
        <dbReference type="ARBA" id="ARBA00022670"/>
    </source>
</evidence>
<keyword evidence="10" id="KW-0449">Lipoprotein</keyword>
<feature type="active site" evidence="11">
    <location>
        <position position="115"/>
    </location>
</feature>
<gene>
    <name evidence="16" type="ORF">CASFOL_024645</name>
</gene>
<evidence type="ECO:0000256" key="7">
    <source>
        <dbReference type="ARBA" id="ARBA00022801"/>
    </source>
</evidence>
<keyword evidence="9" id="KW-0325">Glycoprotein</keyword>
<dbReference type="InterPro" id="IPR033121">
    <property type="entry name" value="PEPTIDASE_A1"/>
</dbReference>
<dbReference type="Gene3D" id="2.40.70.10">
    <property type="entry name" value="Acid Proteases"/>
    <property type="match status" value="2"/>
</dbReference>
<keyword evidence="3" id="KW-1003">Cell membrane</keyword>
<reference evidence="17" key="1">
    <citation type="journal article" date="2024" name="IScience">
        <title>Strigolactones Initiate the Formation of Haustorium-like Structures in Castilleja.</title>
        <authorList>
            <person name="Buerger M."/>
            <person name="Peterson D."/>
            <person name="Chory J."/>
        </authorList>
    </citation>
    <scope>NUCLEOTIDE SEQUENCE [LARGE SCALE GENOMIC DNA]</scope>
</reference>
<keyword evidence="17" id="KW-1185">Reference proteome</keyword>
<keyword evidence="6 12" id="KW-0064">Aspartyl protease</keyword>
<keyword evidence="5" id="KW-0732">Signal</keyword>
<dbReference type="InterPro" id="IPR032799">
    <property type="entry name" value="TAXi_C"/>
</dbReference>
<evidence type="ECO:0000256" key="5">
    <source>
        <dbReference type="ARBA" id="ARBA00022729"/>
    </source>
</evidence>
<keyword evidence="14" id="KW-1133">Transmembrane helix</keyword>
<feature type="region of interest" description="Disordered" evidence="13">
    <location>
        <begin position="450"/>
        <end position="497"/>
    </location>
</feature>
<dbReference type="PROSITE" id="PS51767">
    <property type="entry name" value="PEPTIDASE_A1"/>
    <property type="match status" value="1"/>
</dbReference>
<evidence type="ECO:0000256" key="10">
    <source>
        <dbReference type="ARBA" id="ARBA00023288"/>
    </source>
</evidence>
<keyword evidence="8 14" id="KW-0472">Membrane</keyword>
<protein>
    <recommendedName>
        <fullName evidence="15">Peptidase A1 domain-containing protein</fullName>
    </recommendedName>
</protein>
<dbReference type="InterPro" id="IPR001969">
    <property type="entry name" value="Aspartic_peptidase_AS"/>
</dbReference>
<feature type="compositionally biased region" description="Pro residues" evidence="13">
    <location>
        <begin position="484"/>
        <end position="494"/>
    </location>
</feature>
<dbReference type="InterPro" id="IPR001461">
    <property type="entry name" value="Aspartic_peptidase_A1"/>
</dbReference>
<keyword evidence="7 12" id="KW-0378">Hydrolase</keyword>
<dbReference type="InterPro" id="IPR032861">
    <property type="entry name" value="TAXi_N"/>
</dbReference>
<feature type="active site" evidence="11">
    <location>
        <position position="323"/>
    </location>
</feature>
<dbReference type="GO" id="GO:0006508">
    <property type="term" value="P:proteolysis"/>
    <property type="evidence" value="ECO:0007669"/>
    <property type="project" value="UniProtKB-KW"/>
</dbReference>
<evidence type="ECO:0000313" key="17">
    <source>
        <dbReference type="Proteomes" id="UP001632038"/>
    </source>
</evidence>
<dbReference type="EMBL" id="JAVIJP010000032">
    <property type="protein sequence ID" value="KAL3631661.1"/>
    <property type="molecule type" value="Genomic_DNA"/>
</dbReference>
<evidence type="ECO:0000256" key="2">
    <source>
        <dbReference type="ARBA" id="ARBA00007447"/>
    </source>
</evidence>
<dbReference type="PANTHER" id="PTHR13683:SF826">
    <property type="entry name" value="ASPARTYL PROTEASE FAMILY PROTEIN 1"/>
    <property type="match status" value="1"/>
</dbReference>
<keyword evidence="14" id="KW-0812">Transmembrane</keyword>
<name>A0ABD3CS17_9LAMI</name>
<proteinExistence type="inferred from homology"/>
<evidence type="ECO:0000256" key="13">
    <source>
        <dbReference type="SAM" id="MobiDB-lite"/>
    </source>
</evidence>
<evidence type="ECO:0000313" key="16">
    <source>
        <dbReference type="EMBL" id="KAL3631661.1"/>
    </source>
</evidence>
<comment type="caution">
    <text evidence="16">The sequence shown here is derived from an EMBL/GenBank/DDBJ whole genome shotgun (WGS) entry which is preliminary data.</text>
</comment>
<dbReference type="GO" id="GO:0005886">
    <property type="term" value="C:plasma membrane"/>
    <property type="evidence" value="ECO:0007669"/>
    <property type="project" value="UniProtKB-SubCell"/>
</dbReference>
<evidence type="ECO:0000256" key="11">
    <source>
        <dbReference type="PIRSR" id="PIRSR601461-1"/>
    </source>
</evidence>
<organism evidence="16 17">
    <name type="scientific">Castilleja foliolosa</name>
    <dbReference type="NCBI Taxonomy" id="1961234"/>
    <lineage>
        <taxon>Eukaryota</taxon>
        <taxon>Viridiplantae</taxon>
        <taxon>Streptophyta</taxon>
        <taxon>Embryophyta</taxon>
        <taxon>Tracheophyta</taxon>
        <taxon>Spermatophyta</taxon>
        <taxon>Magnoliopsida</taxon>
        <taxon>eudicotyledons</taxon>
        <taxon>Gunneridae</taxon>
        <taxon>Pentapetalae</taxon>
        <taxon>asterids</taxon>
        <taxon>lamiids</taxon>
        <taxon>Lamiales</taxon>
        <taxon>Orobanchaceae</taxon>
        <taxon>Pedicularideae</taxon>
        <taxon>Castillejinae</taxon>
        <taxon>Castilleja</taxon>
    </lineage>
</organism>
<evidence type="ECO:0000256" key="12">
    <source>
        <dbReference type="RuleBase" id="RU000454"/>
    </source>
</evidence>
<evidence type="ECO:0000256" key="1">
    <source>
        <dbReference type="ARBA" id="ARBA00004193"/>
    </source>
</evidence>
<evidence type="ECO:0000259" key="15">
    <source>
        <dbReference type="PROSITE" id="PS51767"/>
    </source>
</evidence>
<comment type="similarity">
    <text evidence="2 12">Belongs to the peptidase A1 family.</text>
</comment>
<evidence type="ECO:0000256" key="3">
    <source>
        <dbReference type="ARBA" id="ARBA00022475"/>
    </source>
</evidence>
<evidence type="ECO:0000256" key="14">
    <source>
        <dbReference type="SAM" id="Phobius"/>
    </source>
</evidence>
<dbReference type="FunFam" id="2.40.70.10:FF:000012">
    <property type="entry name" value="Aspartyl protease family protein 1"/>
    <property type="match status" value="1"/>
</dbReference>
<evidence type="ECO:0000256" key="8">
    <source>
        <dbReference type="ARBA" id="ARBA00023136"/>
    </source>
</evidence>
<dbReference type="FunFam" id="2.40.70.10:FF:000014">
    <property type="entry name" value="Aspartyl protease family protein 1"/>
    <property type="match status" value="1"/>
</dbReference>
<dbReference type="Pfam" id="PF14543">
    <property type="entry name" value="TAXi_N"/>
    <property type="match status" value="1"/>
</dbReference>
<dbReference type="AlphaFoldDB" id="A0ABD3CS17"/>
<dbReference type="Proteomes" id="UP001632038">
    <property type="component" value="Unassembled WGS sequence"/>
</dbReference>
<feature type="transmembrane region" description="Helical" evidence="14">
    <location>
        <begin position="505"/>
        <end position="524"/>
    </location>
</feature>
<feature type="domain" description="Peptidase A1" evidence="15">
    <location>
        <begin position="97"/>
        <end position="440"/>
    </location>
</feature>
<accession>A0ABD3CS17</accession>
<dbReference type="PRINTS" id="PR00792">
    <property type="entry name" value="PEPSIN"/>
</dbReference>
<evidence type="ECO:0000256" key="6">
    <source>
        <dbReference type="ARBA" id="ARBA00022750"/>
    </source>
</evidence>
<dbReference type="PROSITE" id="PS00141">
    <property type="entry name" value="ASP_PROTEASE"/>
    <property type="match status" value="2"/>
</dbReference>
<dbReference type="PANTHER" id="PTHR13683">
    <property type="entry name" value="ASPARTYL PROTEASES"/>
    <property type="match status" value="1"/>
</dbReference>
<dbReference type="InterPro" id="IPR021109">
    <property type="entry name" value="Peptidase_aspartic_dom_sf"/>
</dbReference>
<sequence length="526" mass="56790">MMLMIDLANSLLSTGSEAFGTFGFDIHHRYSDTVKDLLGGDGLPEKGSFDYYTAMAHRDHIFKARRLATSTPNATTPLLTFFGSNQTFRLSALGFLHYSVVAVGTPALPFLVALDTGSDLFWLPCDCTSCVRSINSTSREGLDLSIYSPSTSSTSDPVPCNSTMCSSNRSGRGCATQRNACAYQEVYLSSNTSTTGILVDDVLHLGTDSDPQGIVEAPITLGCGMIQTGDFLDGAAINGLFGLGMDGISVPSILANKGLTANSFSMCFGPDGFGRINFGDKGSSSQKTTSFNLEQIHQTYNITVTQVAVENNVTDIEFTAVFDSGTSFTYLNDPAYSAIVDSFTSQITEPRYHPQTRTIFDYCYEISANQESYNTPSLNFTMKGGDQFYVTAPTIVVTRQGGYAYCLAIVKSEDINIIGQNFMTGYRIVFDREEMVLGWKASDCYEPVSSNTLPVNRGNSTGAPPPSVMDPEATPNRTRSSFPNMPPPLPPQLPSTPLSGNDAAGLNYMINHGFLMIILTIIILSS</sequence>
<dbReference type="GO" id="GO:0004190">
    <property type="term" value="F:aspartic-type endopeptidase activity"/>
    <property type="evidence" value="ECO:0007669"/>
    <property type="project" value="UniProtKB-KW"/>
</dbReference>
<feature type="compositionally biased region" description="Polar residues" evidence="13">
    <location>
        <begin position="450"/>
        <end position="462"/>
    </location>
</feature>
<comment type="subcellular location">
    <subcellularLocation>
        <location evidence="1">Cell membrane</location>
        <topology evidence="1">Lipid-anchor</topology>
    </subcellularLocation>
</comment>
<dbReference type="SUPFAM" id="SSF50630">
    <property type="entry name" value="Acid proteases"/>
    <property type="match status" value="1"/>
</dbReference>
<evidence type="ECO:0000256" key="9">
    <source>
        <dbReference type="ARBA" id="ARBA00023180"/>
    </source>
</evidence>
<keyword evidence="4 12" id="KW-0645">Protease</keyword>